<dbReference type="Proteomes" id="UP000553343">
    <property type="component" value="Unassembled WGS sequence"/>
</dbReference>
<proteinExistence type="predicted"/>
<dbReference type="InterPro" id="IPR051611">
    <property type="entry name" value="ECF_transporter_component"/>
</dbReference>
<dbReference type="EMBL" id="JACADJ010000029">
    <property type="protein sequence ID" value="NWH05266.1"/>
    <property type="molecule type" value="Genomic_DNA"/>
</dbReference>
<dbReference type="PANTHER" id="PTHR34857:SF2">
    <property type="entry name" value="SLL0384 PROTEIN"/>
    <property type="match status" value="1"/>
</dbReference>
<dbReference type="InterPro" id="IPR012809">
    <property type="entry name" value="ECF_CbiQ"/>
</dbReference>
<keyword evidence="2" id="KW-1003">Cell membrane</keyword>
<evidence type="ECO:0000313" key="7">
    <source>
        <dbReference type="EMBL" id="NWH05266.1"/>
    </source>
</evidence>
<dbReference type="Pfam" id="PF02361">
    <property type="entry name" value="CbiQ"/>
    <property type="match status" value="1"/>
</dbReference>
<sequence length="250" mass="28551">MIEEIFASGHSFIHKIDPRCRLVAATLLCFVIALGQKMPVLWAGLGLSVILVLWARLNLVHVFRRLLVIWGFLLFLWIILPFTYDGDVVRQIGKLGATRQGIGLCTVISIKSNAILLMFIALIATMDFSTLGYALNFFKIPEKLVQLLLLTYRYIFVIEQEYRRLVRAVKLRGFRPGTNMHTYRTYAYLCGMLFVRASARAQRVYNAMKCRGFSGRFICLHEFALSPADKIWTLAALTVTVCLIFMEITL</sequence>
<protein>
    <submittedName>
        <fullName evidence="7">Cobalt ECF transporter T component CbiQ</fullName>
    </submittedName>
</protein>
<dbReference type="GO" id="GO:0043190">
    <property type="term" value="C:ATP-binding cassette (ABC) transporter complex"/>
    <property type="evidence" value="ECO:0007669"/>
    <property type="project" value="InterPro"/>
</dbReference>
<evidence type="ECO:0000256" key="6">
    <source>
        <dbReference type="SAM" id="Phobius"/>
    </source>
</evidence>
<feature type="transmembrane region" description="Helical" evidence="6">
    <location>
        <begin position="41"/>
        <end position="59"/>
    </location>
</feature>
<gene>
    <name evidence="7" type="primary">cbiQ</name>
    <name evidence="7" type="ORF">HXW94_09745</name>
</gene>
<dbReference type="RefSeq" id="WP_178366723.1">
    <property type="nucleotide sequence ID" value="NZ_JACADJ010000029.1"/>
</dbReference>
<evidence type="ECO:0000256" key="3">
    <source>
        <dbReference type="ARBA" id="ARBA00022692"/>
    </source>
</evidence>
<organism evidence="7 8">
    <name type="scientific">Desulfobacter latus</name>
    <dbReference type="NCBI Taxonomy" id="2292"/>
    <lineage>
        <taxon>Bacteria</taxon>
        <taxon>Pseudomonadati</taxon>
        <taxon>Thermodesulfobacteriota</taxon>
        <taxon>Desulfobacteria</taxon>
        <taxon>Desulfobacterales</taxon>
        <taxon>Desulfobacteraceae</taxon>
        <taxon>Desulfobacter</taxon>
    </lineage>
</organism>
<keyword evidence="3 6" id="KW-0812">Transmembrane</keyword>
<evidence type="ECO:0000313" key="8">
    <source>
        <dbReference type="Proteomes" id="UP000553343"/>
    </source>
</evidence>
<keyword evidence="8" id="KW-1185">Reference proteome</keyword>
<feature type="transmembrane region" description="Helical" evidence="6">
    <location>
        <begin position="114"/>
        <end position="138"/>
    </location>
</feature>
<comment type="caution">
    <text evidence="7">The sequence shown here is derived from an EMBL/GenBank/DDBJ whole genome shotgun (WGS) entry which is preliminary data.</text>
</comment>
<dbReference type="CDD" id="cd16914">
    <property type="entry name" value="EcfT"/>
    <property type="match status" value="1"/>
</dbReference>
<evidence type="ECO:0000256" key="1">
    <source>
        <dbReference type="ARBA" id="ARBA00004651"/>
    </source>
</evidence>
<dbReference type="GO" id="GO:0006824">
    <property type="term" value="P:cobalt ion transport"/>
    <property type="evidence" value="ECO:0007669"/>
    <property type="project" value="InterPro"/>
</dbReference>
<evidence type="ECO:0000256" key="2">
    <source>
        <dbReference type="ARBA" id="ARBA00022475"/>
    </source>
</evidence>
<evidence type="ECO:0000256" key="5">
    <source>
        <dbReference type="ARBA" id="ARBA00023136"/>
    </source>
</evidence>
<evidence type="ECO:0000256" key="4">
    <source>
        <dbReference type="ARBA" id="ARBA00022989"/>
    </source>
</evidence>
<keyword evidence="4 6" id="KW-1133">Transmembrane helix</keyword>
<dbReference type="InterPro" id="IPR003339">
    <property type="entry name" value="ABC/ECF_trnsptr_transmembrane"/>
</dbReference>
<dbReference type="AlphaFoldDB" id="A0A850TCX9"/>
<dbReference type="PANTHER" id="PTHR34857">
    <property type="entry name" value="SLL0384 PROTEIN"/>
    <property type="match status" value="1"/>
</dbReference>
<comment type="subcellular location">
    <subcellularLocation>
        <location evidence="1">Cell membrane</location>
        <topology evidence="1">Multi-pass membrane protein</topology>
    </subcellularLocation>
</comment>
<feature type="transmembrane region" description="Helical" evidence="6">
    <location>
        <begin position="66"/>
        <end position="84"/>
    </location>
</feature>
<keyword evidence="5 6" id="KW-0472">Membrane</keyword>
<reference evidence="7 8" key="1">
    <citation type="submission" date="2020-06" db="EMBL/GenBank/DDBJ databases">
        <title>High-quality draft genome of sulfate reducer Desulfobacter latus type strain AcrS2 isolated from marine sediment.</title>
        <authorList>
            <person name="Hoppe M."/>
            <person name="Larsen C.K."/>
            <person name="Marshall I.P.G."/>
            <person name="Schramm A."/>
            <person name="Marietou A.G."/>
        </authorList>
    </citation>
    <scope>NUCLEOTIDE SEQUENCE [LARGE SCALE GENOMIC DNA]</scope>
    <source>
        <strain evidence="7 8">AcRS2</strain>
    </source>
</reference>
<dbReference type="NCBIfam" id="TIGR02454">
    <property type="entry name" value="ECF_T_CbiQ"/>
    <property type="match status" value="1"/>
</dbReference>
<name>A0A850TCX9_9BACT</name>
<accession>A0A850TCX9</accession>